<protein>
    <submittedName>
        <fullName evidence="2">Uncharacterized protein</fullName>
    </submittedName>
</protein>
<gene>
    <name evidence="2" type="ORF">DAEQUDRAFT_759949</name>
</gene>
<feature type="compositionally biased region" description="Basic and acidic residues" evidence="1">
    <location>
        <begin position="388"/>
        <end position="400"/>
    </location>
</feature>
<name>A0A165LGM0_9APHY</name>
<proteinExistence type="predicted"/>
<evidence type="ECO:0000313" key="3">
    <source>
        <dbReference type="Proteomes" id="UP000076727"/>
    </source>
</evidence>
<dbReference type="AlphaFoldDB" id="A0A165LGM0"/>
<evidence type="ECO:0000256" key="1">
    <source>
        <dbReference type="SAM" id="MobiDB-lite"/>
    </source>
</evidence>
<reference evidence="2 3" key="1">
    <citation type="journal article" date="2016" name="Mol. Biol. Evol.">
        <title>Comparative Genomics of Early-Diverging Mushroom-Forming Fungi Provides Insights into the Origins of Lignocellulose Decay Capabilities.</title>
        <authorList>
            <person name="Nagy L.G."/>
            <person name="Riley R."/>
            <person name="Tritt A."/>
            <person name="Adam C."/>
            <person name="Daum C."/>
            <person name="Floudas D."/>
            <person name="Sun H."/>
            <person name="Yadav J.S."/>
            <person name="Pangilinan J."/>
            <person name="Larsson K.H."/>
            <person name="Matsuura K."/>
            <person name="Barry K."/>
            <person name="Labutti K."/>
            <person name="Kuo R."/>
            <person name="Ohm R.A."/>
            <person name="Bhattacharya S.S."/>
            <person name="Shirouzu T."/>
            <person name="Yoshinaga Y."/>
            <person name="Martin F.M."/>
            <person name="Grigoriev I.V."/>
            <person name="Hibbett D.S."/>
        </authorList>
    </citation>
    <scope>NUCLEOTIDE SEQUENCE [LARGE SCALE GENOMIC DNA]</scope>
    <source>
        <strain evidence="2 3">L-15889</strain>
    </source>
</reference>
<organism evidence="2 3">
    <name type="scientific">Daedalea quercina L-15889</name>
    <dbReference type="NCBI Taxonomy" id="1314783"/>
    <lineage>
        <taxon>Eukaryota</taxon>
        <taxon>Fungi</taxon>
        <taxon>Dikarya</taxon>
        <taxon>Basidiomycota</taxon>
        <taxon>Agaricomycotina</taxon>
        <taxon>Agaricomycetes</taxon>
        <taxon>Polyporales</taxon>
        <taxon>Fomitopsis</taxon>
    </lineage>
</organism>
<accession>A0A165LGM0</accession>
<feature type="compositionally biased region" description="Polar residues" evidence="1">
    <location>
        <begin position="224"/>
        <end position="248"/>
    </location>
</feature>
<feature type="compositionally biased region" description="Basic residues" evidence="1">
    <location>
        <begin position="309"/>
        <end position="323"/>
    </location>
</feature>
<keyword evidence="3" id="KW-1185">Reference proteome</keyword>
<sequence>MALLPSYSLGAIQAFAGDVAHFLGRTLEWPWYGFWAQAFYDGVVNIQKVVVGPQHEIAKQQYTNDGKKVIKKKVPDFVIQYFVGKYEHHGIDSLRKVTGRKQLRDFYKGRFVLVDYAVLALCEIKAYPDECQLKEGDGFQAKLALLVQRTEGEARLGAETQASLFLSAHKDIEGVVIIAIFGPFYSWRNITRDAVTDVSSNVDSTYEPSDEQPTVGPSAVPAESPSTAAGQEGATISQEQAVAGSSNARPKRQVKPVQKYKWYQNIDKESDTTSGEEDSTDSSDWKEKSKGKVVGKGKGKGKAVATTKLKSKLRPSRQPKSKPRTQQVDQTDKQKGKGKKKPTSKTAMQSSNAGLRLDLPPPIPAELVEEFNTRHAEVSAIDSDAVDDQERQRRQDEQKEKMLRIPEDELVWSEWYHWEAEDGVKERSRMLNAIQRWNPNRAFRFHA</sequence>
<dbReference type="OrthoDB" id="2803081at2759"/>
<evidence type="ECO:0000313" key="2">
    <source>
        <dbReference type="EMBL" id="KZT64390.1"/>
    </source>
</evidence>
<feature type="region of interest" description="Disordered" evidence="1">
    <location>
        <begin position="200"/>
        <end position="400"/>
    </location>
</feature>
<dbReference type="Proteomes" id="UP000076727">
    <property type="component" value="Unassembled WGS sequence"/>
</dbReference>
<feature type="compositionally biased region" description="Basic residues" evidence="1">
    <location>
        <begin position="291"/>
        <end position="301"/>
    </location>
</feature>
<dbReference type="EMBL" id="KV429130">
    <property type="protein sequence ID" value="KZT64390.1"/>
    <property type="molecule type" value="Genomic_DNA"/>
</dbReference>